<dbReference type="EMBL" id="AP028215">
    <property type="protein sequence ID" value="BEI91988.1"/>
    <property type="molecule type" value="Genomic_DNA"/>
</dbReference>
<protein>
    <recommendedName>
        <fullName evidence="3">F-box domain-containing protein</fullName>
    </recommendedName>
</protein>
<name>A0AA48L4W5_9TREE</name>
<evidence type="ECO:0000313" key="2">
    <source>
        <dbReference type="Proteomes" id="UP001233271"/>
    </source>
</evidence>
<evidence type="ECO:0008006" key="3">
    <source>
        <dbReference type="Google" id="ProtNLM"/>
    </source>
</evidence>
<evidence type="ECO:0000313" key="1">
    <source>
        <dbReference type="EMBL" id="BEI91988.1"/>
    </source>
</evidence>
<dbReference type="AlphaFoldDB" id="A0AA48L4W5"/>
<accession>A0AA48L4W5</accession>
<keyword evidence="2" id="KW-1185">Reference proteome</keyword>
<gene>
    <name evidence="1" type="ORF">CcaverHIS019_0408080</name>
</gene>
<dbReference type="Proteomes" id="UP001233271">
    <property type="component" value="Chromosome 4"/>
</dbReference>
<organism evidence="1 2">
    <name type="scientific">Cutaneotrichosporon cavernicola</name>
    <dbReference type="NCBI Taxonomy" id="279322"/>
    <lineage>
        <taxon>Eukaryota</taxon>
        <taxon>Fungi</taxon>
        <taxon>Dikarya</taxon>
        <taxon>Basidiomycota</taxon>
        <taxon>Agaricomycotina</taxon>
        <taxon>Tremellomycetes</taxon>
        <taxon>Trichosporonales</taxon>
        <taxon>Trichosporonaceae</taxon>
        <taxon>Cutaneotrichosporon</taxon>
    </lineage>
</organism>
<sequence length="368" mass="41168">MVEALFRVFIERRIGLMDSVSAKKPLPSPPAVHCPYPTANAPTFQSHPNHPLSASYPHISETIIKYLPHTTRLALRSTCKALGHAVDVIFVRSLTLESSGLRCPSGRVPIRDLTARPELHRFVRALDFSPLIESHSLIESAFALIPQPSTLPGLQIVRSSAERALARAETAPTIVRVFEATVSNPGGWWTPWRLQARPLPRCERLVLLILYHVELDIRSAQLSPRFWTFPPSVKEVVLHVRPHPNPPKGLVVSRAQPDNGFERWARLLGMLSVLAASKVPRVVLVGTQEWDSAWIMVPHTENKGFEEAWKGAYVAQKVCGGMDEETAKVEMEERFRFPTEEEYRVEVGQRAWAVETAASLADLEEGVL</sequence>
<dbReference type="RefSeq" id="XP_060457253.1">
    <property type="nucleotide sequence ID" value="XM_060600684.1"/>
</dbReference>
<dbReference type="KEGG" id="ccac:CcaHIS019_0408080"/>
<dbReference type="GeneID" id="85495858"/>
<proteinExistence type="predicted"/>
<reference evidence="1" key="1">
    <citation type="journal article" date="2023" name="BMC Genomics">
        <title>Chromosome-level genome assemblies of Cutaneotrichosporon spp. (Trichosporonales, Basidiomycota) reveal imbalanced evolution between nucleotide sequences and chromosome synteny.</title>
        <authorList>
            <person name="Kobayashi Y."/>
            <person name="Kayamori A."/>
            <person name="Aoki K."/>
            <person name="Shiwa Y."/>
            <person name="Matsutani M."/>
            <person name="Fujita N."/>
            <person name="Sugita T."/>
            <person name="Iwasaki W."/>
            <person name="Tanaka N."/>
            <person name="Takashima M."/>
        </authorList>
    </citation>
    <scope>NUCLEOTIDE SEQUENCE</scope>
    <source>
        <strain evidence="1">HIS019</strain>
    </source>
</reference>